<proteinExistence type="predicted"/>
<accession>A0A1M2VEP1</accession>
<protein>
    <submittedName>
        <fullName evidence="1">Uncharacterized protein</fullName>
    </submittedName>
</protein>
<name>A0A1M2VEP1_TRAPU</name>
<sequence>MARFINLQDMMKPPQTKTTKRHYFRITPLPSSESTDAGAGLIAETSDFEDASDAASTTDSKMAPEDAEDMAAVCRDLSDDFCQLCHDGGDLVVCSSCPRAFCIHHVPEYRELDECEQAVARFRCLCCHQTSKEAVAAAKAGQHLAYRAFFRPAAQGSLKPTSISPTKLAEIYGHKSVHARCNTGEAVVIQLRLSGMPSEGSTAKIFHETLCGYFLGGRKSQLKYIDAAFNVRNDKAAKEWASKLDKKLEAVERMRNARVMIFVLTHSNDDTGNLMLSPNPVRFAGSMKEWFDGVFTPKLRSIVMERDTTVAFLSCGALVRTQDTLQGLVDHAKGMRLARVFGFHAESLQPAFTAQLFQTFAHKVWIEGNHFDDTHIGELLSNSVHLGRHTHVILITLLPPEGPSVAPRARVAEYFWTLKTYKPWGWPMPIQCPVCFSIMCLRSEDYKPSRDADAERVVHVGCKAEEDPTMAGDGSKKVADGALVVRCLRKGCKYKKLVQKREGSRLIKSGEGGSWMTVDLDAN</sequence>
<organism evidence="1 2">
    <name type="scientific">Trametes pubescens</name>
    <name type="common">White-rot fungus</name>
    <dbReference type="NCBI Taxonomy" id="154538"/>
    <lineage>
        <taxon>Eukaryota</taxon>
        <taxon>Fungi</taxon>
        <taxon>Dikarya</taxon>
        <taxon>Basidiomycota</taxon>
        <taxon>Agaricomycotina</taxon>
        <taxon>Agaricomycetes</taxon>
        <taxon>Polyporales</taxon>
        <taxon>Polyporaceae</taxon>
        <taxon>Trametes</taxon>
    </lineage>
</organism>
<dbReference type="InterPro" id="IPR013083">
    <property type="entry name" value="Znf_RING/FYVE/PHD"/>
</dbReference>
<gene>
    <name evidence="1" type="ORF">TRAPUB_3108</name>
</gene>
<dbReference type="EMBL" id="MNAD01001359">
    <property type="protein sequence ID" value="OJT06040.1"/>
    <property type="molecule type" value="Genomic_DNA"/>
</dbReference>
<evidence type="ECO:0000313" key="1">
    <source>
        <dbReference type="EMBL" id="OJT06040.1"/>
    </source>
</evidence>
<dbReference type="OrthoDB" id="3268904at2759"/>
<dbReference type="STRING" id="154538.A0A1M2VEP1"/>
<dbReference type="Gene3D" id="3.30.40.10">
    <property type="entry name" value="Zinc/RING finger domain, C3HC4 (zinc finger)"/>
    <property type="match status" value="1"/>
</dbReference>
<dbReference type="Proteomes" id="UP000184267">
    <property type="component" value="Unassembled WGS sequence"/>
</dbReference>
<comment type="caution">
    <text evidence="1">The sequence shown here is derived from an EMBL/GenBank/DDBJ whole genome shotgun (WGS) entry which is preliminary data.</text>
</comment>
<evidence type="ECO:0000313" key="2">
    <source>
        <dbReference type="Proteomes" id="UP000184267"/>
    </source>
</evidence>
<dbReference type="OMA" id="DECEQAV"/>
<reference evidence="1 2" key="1">
    <citation type="submission" date="2016-10" db="EMBL/GenBank/DDBJ databases">
        <title>Genome sequence of the basidiomycete white-rot fungus Trametes pubescens.</title>
        <authorList>
            <person name="Makela M.R."/>
            <person name="Granchi Z."/>
            <person name="Peng M."/>
            <person name="De Vries R.P."/>
            <person name="Grigoriev I."/>
            <person name="Riley R."/>
            <person name="Hilden K."/>
        </authorList>
    </citation>
    <scope>NUCLEOTIDE SEQUENCE [LARGE SCALE GENOMIC DNA]</scope>
    <source>
        <strain evidence="1 2">FBCC735</strain>
    </source>
</reference>
<keyword evidence="2" id="KW-1185">Reference proteome</keyword>
<dbReference type="AlphaFoldDB" id="A0A1M2VEP1"/>